<keyword evidence="4 7" id="KW-0732">Signal</keyword>
<feature type="chain" id="PRO_5003159850" evidence="7">
    <location>
        <begin position="19"/>
        <end position="203"/>
    </location>
</feature>
<sequence length="203" mass="22987">MKTIIAVSFFGILTYAYAQASARSQVCQQPTCQPMTNFNPSNFFLGNWFVTHAKNGPDSTLCRMYKTSISRNTITFNGDGYYGERDAEKYYQVRCTGQKNSVRNGKLSLSCKKQQPTLSGTPTNITNFNLELTFIDTDYGQYAIMHRCATYPTLKVTKDNLLILHRARTAIKSNIETILKQKCSNLGLNDFISKPNIECKRLD</sequence>
<dbReference type="GO" id="GO:0090729">
    <property type="term" value="F:toxin activity"/>
    <property type="evidence" value="ECO:0007669"/>
    <property type="project" value="UniProtKB-KW"/>
</dbReference>
<name>E2J744_9HEMI</name>
<comment type="subcellular location">
    <subcellularLocation>
        <location evidence="1">Secreted</location>
    </subcellularLocation>
</comment>
<dbReference type="Pfam" id="PF03973">
    <property type="entry name" value="Triabin"/>
    <property type="match status" value="1"/>
</dbReference>
<keyword evidence="5" id="KW-1199">Hemostasis impairing toxin</keyword>
<organism evidence="8">
    <name type="scientific">Triatoma matogrossensis</name>
    <dbReference type="NCBI Taxonomy" id="162370"/>
    <lineage>
        <taxon>Eukaryota</taxon>
        <taxon>Metazoa</taxon>
        <taxon>Ecdysozoa</taxon>
        <taxon>Arthropoda</taxon>
        <taxon>Hexapoda</taxon>
        <taxon>Insecta</taxon>
        <taxon>Pterygota</taxon>
        <taxon>Neoptera</taxon>
        <taxon>Paraneoptera</taxon>
        <taxon>Hemiptera</taxon>
        <taxon>Heteroptera</taxon>
        <taxon>Panheteroptera</taxon>
        <taxon>Cimicomorpha</taxon>
        <taxon>Reduviidae</taxon>
        <taxon>Triatominae</taxon>
        <taxon>Triatoma</taxon>
    </lineage>
</organism>
<dbReference type="Gene3D" id="2.40.128.20">
    <property type="match status" value="1"/>
</dbReference>
<evidence type="ECO:0000256" key="5">
    <source>
        <dbReference type="ARBA" id="ARBA00023240"/>
    </source>
</evidence>
<dbReference type="GO" id="GO:0030682">
    <property type="term" value="P:symbiont-mediated perturbation of host defenses"/>
    <property type="evidence" value="ECO:0007669"/>
    <property type="project" value="InterPro"/>
</dbReference>
<dbReference type="GO" id="GO:0005576">
    <property type="term" value="C:extracellular region"/>
    <property type="evidence" value="ECO:0007669"/>
    <property type="project" value="UniProtKB-SubCell"/>
</dbReference>
<evidence type="ECO:0000313" key="8">
    <source>
        <dbReference type="EMBL" id="ADN29762.1"/>
    </source>
</evidence>
<evidence type="ECO:0000256" key="6">
    <source>
        <dbReference type="ARBA" id="ARBA00034121"/>
    </source>
</evidence>
<reference evidence="8" key="1">
    <citation type="journal article" date="2012" name="Am. J. Trop. Med. Hyg.">
        <title>An insight into the sialotranscriptome of Triatoma matogrossensis, a kissing bug associated with fogo selvagem in South America.</title>
        <authorList>
            <person name="Assumpcao T.C."/>
            <person name="Eaton D.P."/>
            <person name="Pham V.M."/>
            <person name="Francischetti I.M."/>
            <person name="Aoki V."/>
            <person name="Hans-Filho G."/>
            <person name="Rivitti E.A."/>
            <person name="Valenzuela J.G."/>
            <person name="Diaz L.A."/>
            <person name="Ribeiro J.M."/>
        </authorList>
    </citation>
    <scope>NUCLEOTIDE SEQUENCE</scope>
    <source>
        <tissue evidence="8">Salivary gland</tissue>
    </source>
</reference>
<dbReference type="InterPro" id="IPR012674">
    <property type="entry name" value="Calycin"/>
</dbReference>
<evidence type="ECO:0000256" key="7">
    <source>
        <dbReference type="SAM" id="SignalP"/>
    </source>
</evidence>
<feature type="signal peptide" evidence="7">
    <location>
        <begin position="1"/>
        <end position="18"/>
    </location>
</feature>
<dbReference type="CDD" id="cd19423">
    <property type="entry name" value="lipocalin_LTBP1-like"/>
    <property type="match status" value="1"/>
</dbReference>
<evidence type="ECO:0000256" key="2">
    <source>
        <dbReference type="ARBA" id="ARBA00022525"/>
    </source>
</evidence>
<dbReference type="AlphaFoldDB" id="E2J744"/>
<accession>E2J744</accession>
<keyword evidence="2" id="KW-0964">Secreted</keyword>
<keyword evidence="3" id="KW-0800">Toxin</keyword>
<dbReference type="SUPFAM" id="SSF50814">
    <property type="entry name" value="Lipocalins"/>
    <property type="match status" value="1"/>
</dbReference>
<proteinExistence type="evidence at transcript level"/>
<evidence type="ECO:0000256" key="3">
    <source>
        <dbReference type="ARBA" id="ARBA00022656"/>
    </source>
</evidence>
<dbReference type="InterPro" id="IPR005657">
    <property type="entry name" value="Triabi/Procalin"/>
</dbReference>
<comment type="similarity">
    <text evidence="6">Belongs to the calycin superfamily. Triabin family.</text>
</comment>
<protein>
    <submittedName>
        <fullName evidence="8">Salivary lipocalin</fullName>
    </submittedName>
</protein>
<evidence type="ECO:0000256" key="1">
    <source>
        <dbReference type="ARBA" id="ARBA00004613"/>
    </source>
</evidence>
<dbReference type="EMBL" id="HP429262">
    <property type="protein sequence ID" value="ADN29762.1"/>
    <property type="molecule type" value="mRNA"/>
</dbReference>
<evidence type="ECO:0000256" key="4">
    <source>
        <dbReference type="ARBA" id="ARBA00022729"/>
    </source>
</evidence>